<name>A6DN20_9BACT</name>
<dbReference type="RefSeq" id="WP_007279263.1">
    <property type="nucleotide sequence ID" value="NZ_ABCK01000012.1"/>
</dbReference>
<sequence length="211" mass="24435">MKKILISLALMMSSLCAEQFKSELFTEGKLLYSDDFEQALDSKWWQTRTKNWQVKNGILTGAPDFKTKEEAMKALKRDHHLGLGPVIRLENLPEKFVCTLRFQYTGKEVLETRPKIDIGHHINKVFFKPGGYQLHLSEGEIFDNKKSAFKLNEWNVMTIEFTPGKLIINLNGQGQVYENKQVSLKERSEFTFKALDGGKLMVDYIRLWEGK</sequence>
<dbReference type="Proteomes" id="UP000004947">
    <property type="component" value="Unassembled WGS sequence"/>
</dbReference>
<keyword evidence="3" id="KW-1185">Reference proteome</keyword>
<protein>
    <recommendedName>
        <fullName evidence="4">3-keto-disaccharide hydrolase domain-containing protein</fullName>
    </recommendedName>
</protein>
<proteinExistence type="predicted"/>
<accession>A6DN20</accession>
<dbReference type="OrthoDB" id="256709at2"/>
<evidence type="ECO:0000313" key="3">
    <source>
        <dbReference type="Proteomes" id="UP000004947"/>
    </source>
</evidence>
<dbReference type="EMBL" id="ABCK01000012">
    <property type="protein sequence ID" value="EDM27056.1"/>
    <property type="molecule type" value="Genomic_DNA"/>
</dbReference>
<organism evidence="2 3">
    <name type="scientific">Lentisphaera araneosa HTCC2155</name>
    <dbReference type="NCBI Taxonomy" id="313628"/>
    <lineage>
        <taxon>Bacteria</taxon>
        <taxon>Pseudomonadati</taxon>
        <taxon>Lentisphaerota</taxon>
        <taxon>Lentisphaeria</taxon>
        <taxon>Lentisphaerales</taxon>
        <taxon>Lentisphaeraceae</taxon>
        <taxon>Lentisphaera</taxon>
    </lineage>
</organism>
<comment type="caution">
    <text evidence="2">The sequence shown here is derived from an EMBL/GenBank/DDBJ whole genome shotgun (WGS) entry which is preliminary data.</text>
</comment>
<feature type="signal peptide" evidence="1">
    <location>
        <begin position="1"/>
        <end position="17"/>
    </location>
</feature>
<evidence type="ECO:0008006" key="4">
    <source>
        <dbReference type="Google" id="ProtNLM"/>
    </source>
</evidence>
<dbReference type="AlphaFoldDB" id="A6DN20"/>
<keyword evidence="1" id="KW-0732">Signal</keyword>
<evidence type="ECO:0000256" key="1">
    <source>
        <dbReference type="SAM" id="SignalP"/>
    </source>
</evidence>
<feature type="chain" id="PRO_5002691268" description="3-keto-disaccharide hydrolase domain-containing protein" evidence="1">
    <location>
        <begin position="18"/>
        <end position="211"/>
    </location>
</feature>
<gene>
    <name evidence="2" type="ORF">LNTAR_07424</name>
</gene>
<evidence type="ECO:0000313" key="2">
    <source>
        <dbReference type="EMBL" id="EDM27056.1"/>
    </source>
</evidence>
<reference evidence="2 3" key="1">
    <citation type="journal article" date="2010" name="J. Bacteriol.">
        <title>Genome sequence of Lentisphaera araneosa HTCC2155T, the type species of the order Lentisphaerales in the phylum Lentisphaerae.</title>
        <authorList>
            <person name="Thrash J.C."/>
            <person name="Cho J.C."/>
            <person name="Vergin K.L."/>
            <person name="Morris R.M."/>
            <person name="Giovannoni S.J."/>
        </authorList>
    </citation>
    <scope>NUCLEOTIDE SEQUENCE [LARGE SCALE GENOMIC DNA]</scope>
    <source>
        <strain evidence="2 3">HTCC2155</strain>
    </source>
</reference>